<proteinExistence type="predicted"/>
<dbReference type="EMBL" id="BAAAZR010000008">
    <property type="protein sequence ID" value="GAA3814690.1"/>
    <property type="molecule type" value="Genomic_DNA"/>
</dbReference>
<organism evidence="1 2">
    <name type="scientific">Sphaerisporangium flaviroseum</name>
    <dbReference type="NCBI Taxonomy" id="509199"/>
    <lineage>
        <taxon>Bacteria</taxon>
        <taxon>Bacillati</taxon>
        <taxon>Actinomycetota</taxon>
        <taxon>Actinomycetes</taxon>
        <taxon>Streptosporangiales</taxon>
        <taxon>Streptosporangiaceae</taxon>
        <taxon>Sphaerisporangium</taxon>
    </lineage>
</organism>
<evidence type="ECO:0008006" key="3">
    <source>
        <dbReference type="Google" id="ProtNLM"/>
    </source>
</evidence>
<sequence>MAALEPVRALRTSTSFKADTEIAVIAAEVRAAQRKYTDIEVAAAHLHGMLDEVK</sequence>
<reference evidence="2" key="1">
    <citation type="journal article" date="2019" name="Int. J. Syst. Evol. Microbiol.">
        <title>The Global Catalogue of Microorganisms (GCM) 10K type strain sequencing project: providing services to taxonomists for standard genome sequencing and annotation.</title>
        <authorList>
            <consortium name="The Broad Institute Genomics Platform"/>
            <consortium name="The Broad Institute Genome Sequencing Center for Infectious Disease"/>
            <person name="Wu L."/>
            <person name="Ma J."/>
        </authorList>
    </citation>
    <scope>NUCLEOTIDE SEQUENCE [LARGE SCALE GENOMIC DNA]</scope>
    <source>
        <strain evidence="2">JCM 16908</strain>
    </source>
</reference>
<evidence type="ECO:0000313" key="2">
    <source>
        <dbReference type="Proteomes" id="UP001500888"/>
    </source>
</evidence>
<accession>A0ABP7IC07</accession>
<keyword evidence="2" id="KW-1185">Reference proteome</keyword>
<dbReference type="RefSeq" id="WP_344941785.1">
    <property type="nucleotide sequence ID" value="NZ_BAAAZR010000008.1"/>
</dbReference>
<gene>
    <name evidence="1" type="ORF">GCM10022226_39420</name>
</gene>
<protein>
    <recommendedName>
        <fullName evidence="3">Flagellar basal-body/hook protein C-terminal domain-containing protein</fullName>
    </recommendedName>
</protein>
<evidence type="ECO:0000313" key="1">
    <source>
        <dbReference type="EMBL" id="GAA3814690.1"/>
    </source>
</evidence>
<comment type="caution">
    <text evidence="1">The sequence shown here is derived from an EMBL/GenBank/DDBJ whole genome shotgun (WGS) entry which is preliminary data.</text>
</comment>
<dbReference type="Proteomes" id="UP001500888">
    <property type="component" value="Unassembled WGS sequence"/>
</dbReference>
<name>A0ABP7IC07_9ACTN</name>